<dbReference type="RefSeq" id="WP_165015175.1">
    <property type="nucleotide sequence ID" value="NZ_JAALDL010000011.1"/>
</dbReference>
<dbReference type="Proteomes" id="UP000473008">
    <property type="component" value="Unassembled WGS sequence"/>
</dbReference>
<feature type="domain" description="GST N-terminal" evidence="2">
    <location>
        <begin position="1"/>
        <end position="80"/>
    </location>
</feature>
<dbReference type="InterPro" id="IPR004045">
    <property type="entry name" value="Glutathione_S-Trfase_N"/>
</dbReference>
<keyword evidence="5" id="KW-1185">Reference proteome</keyword>
<evidence type="ECO:0000313" key="4">
    <source>
        <dbReference type="EMBL" id="NGN98850.1"/>
    </source>
</evidence>
<dbReference type="CDD" id="cd03188">
    <property type="entry name" value="GST_C_Beta"/>
    <property type="match status" value="1"/>
</dbReference>
<name>A0A6M1RET2_9GAMM</name>
<dbReference type="SFLD" id="SFLDG01150">
    <property type="entry name" value="Main.1:_Beta-like"/>
    <property type="match status" value="1"/>
</dbReference>
<protein>
    <submittedName>
        <fullName evidence="4">Glutathione S-transferase family protein</fullName>
    </submittedName>
</protein>
<keyword evidence="4" id="KW-0808">Transferase</keyword>
<dbReference type="Gene3D" id="1.20.1050.10">
    <property type="match status" value="1"/>
</dbReference>
<dbReference type="SFLD" id="SFLDG00358">
    <property type="entry name" value="Main_(cytGST)"/>
    <property type="match status" value="1"/>
</dbReference>
<evidence type="ECO:0000259" key="3">
    <source>
        <dbReference type="PROSITE" id="PS50405"/>
    </source>
</evidence>
<dbReference type="PROSITE" id="PS50404">
    <property type="entry name" value="GST_NTER"/>
    <property type="match status" value="1"/>
</dbReference>
<proteinExistence type="inferred from homology"/>
<comment type="similarity">
    <text evidence="1">Belongs to the GST superfamily.</text>
</comment>
<dbReference type="PROSITE" id="PS50405">
    <property type="entry name" value="GST_CTER"/>
    <property type="match status" value="1"/>
</dbReference>
<reference evidence="4 5" key="1">
    <citation type="submission" date="2020-02" db="EMBL/GenBank/DDBJ databases">
        <title>The draft genome of Grimontia sedimenta sp. nov., isolated from benthic sediments near coral reefs south of Kuwait.</title>
        <authorList>
            <person name="Mahmoud H.M."/>
            <person name="Jose L."/>
            <person name="Eapen S."/>
        </authorList>
    </citation>
    <scope>NUCLEOTIDE SEQUENCE [LARGE SCALE GENOMIC DNA]</scope>
    <source>
        <strain evidence="4 5">S25</strain>
    </source>
</reference>
<dbReference type="SFLD" id="SFLDS00019">
    <property type="entry name" value="Glutathione_Transferase_(cytos"/>
    <property type="match status" value="1"/>
</dbReference>
<dbReference type="InterPro" id="IPR010987">
    <property type="entry name" value="Glutathione-S-Trfase_C-like"/>
</dbReference>
<accession>A0A6M1RET2</accession>
<feature type="domain" description="GST C-terminal" evidence="3">
    <location>
        <begin position="86"/>
        <end position="212"/>
    </location>
</feature>
<dbReference type="InterPro" id="IPR040079">
    <property type="entry name" value="Glutathione_S-Trfase"/>
</dbReference>
<evidence type="ECO:0000256" key="1">
    <source>
        <dbReference type="RuleBase" id="RU003494"/>
    </source>
</evidence>
<evidence type="ECO:0000313" key="5">
    <source>
        <dbReference type="Proteomes" id="UP000473008"/>
    </source>
</evidence>
<gene>
    <name evidence="4" type="ORF">G5S52_14710</name>
</gene>
<evidence type="ECO:0000259" key="2">
    <source>
        <dbReference type="PROSITE" id="PS50404"/>
    </source>
</evidence>
<dbReference type="InterPro" id="IPR004046">
    <property type="entry name" value="GST_C"/>
</dbReference>
<dbReference type="InterPro" id="IPR036249">
    <property type="entry name" value="Thioredoxin-like_sf"/>
</dbReference>
<dbReference type="CDD" id="cd03057">
    <property type="entry name" value="GST_N_Beta"/>
    <property type="match status" value="1"/>
</dbReference>
<dbReference type="SUPFAM" id="SSF47616">
    <property type="entry name" value="GST C-terminal domain-like"/>
    <property type="match status" value="1"/>
</dbReference>
<dbReference type="AlphaFoldDB" id="A0A6M1RET2"/>
<dbReference type="GO" id="GO:0016740">
    <property type="term" value="F:transferase activity"/>
    <property type="evidence" value="ECO:0007669"/>
    <property type="project" value="UniProtKB-KW"/>
</dbReference>
<sequence length="212" mass="24500">MYQLFYYPRNASWAPHMLMVEMGLRHELILVDRKANAQKSESYLKLNPTGRIPVLVDGELVIHESAAIGLHLCENHPESGLIPDMGSLERPIFFQWLFYLTSSLQSELMVYFYPQRHTENPDEATAIKRAQEARVTDMFALIDRELKGKNFLVGNRISMCDFFLFMFAHWASDFDKPPLSLEHLGRYLRNLAKRNSVVAASELEGTSLDIYR</sequence>
<comment type="caution">
    <text evidence="4">The sequence shown here is derived from an EMBL/GenBank/DDBJ whole genome shotgun (WGS) entry which is preliminary data.</text>
</comment>
<dbReference type="PANTHER" id="PTHR44051">
    <property type="entry name" value="GLUTATHIONE S-TRANSFERASE-RELATED"/>
    <property type="match status" value="1"/>
</dbReference>
<dbReference type="InterPro" id="IPR036282">
    <property type="entry name" value="Glutathione-S-Trfase_C_sf"/>
</dbReference>
<dbReference type="PANTHER" id="PTHR44051:SF8">
    <property type="entry name" value="GLUTATHIONE S-TRANSFERASE GSTA"/>
    <property type="match status" value="1"/>
</dbReference>
<dbReference type="Pfam" id="PF00043">
    <property type="entry name" value="GST_C"/>
    <property type="match status" value="1"/>
</dbReference>
<dbReference type="Pfam" id="PF02798">
    <property type="entry name" value="GST_N"/>
    <property type="match status" value="1"/>
</dbReference>
<dbReference type="EMBL" id="JAALDL010000011">
    <property type="protein sequence ID" value="NGN98850.1"/>
    <property type="molecule type" value="Genomic_DNA"/>
</dbReference>
<organism evidence="4 5">
    <name type="scientific">Grimontia sedimenti</name>
    <dbReference type="NCBI Taxonomy" id="2711294"/>
    <lineage>
        <taxon>Bacteria</taxon>
        <taxon>Pseudomonadati</taxon>
        <taxon>Pseudomonadota</taxon>
        <taxon>Gammaproteobacteria</taxon>
        <taxon>Vibrionales</taxon>
        <taxon>Vibrionaceae</taxon>
        <taxon>Grimontia</taxon>
    </lineage>
</organism>
<dbReference type="SUPFAM" id="SSF52833">
    <property type="entry name" value="Thioredoxin-like"/>
    <property type="match status" value="1"/>
</dbReference>
<dbReference type="Gene3D" id="3.40.30.10">
    <property type="entry name" value="Glutaredoxin"/>
    <property type="match status" value="1"/>
</dbReference>